<gene>
    <name evidence="5" type="ORF">CTI12_AA280820</name>
</gene>
<accession>A0A2U1ND39</accession>
<dbReference type="InterPro" id="IPR036389">
    <property type="entry name" value="RNase_III_sf"/>
</dbReference>
<dbReference type="PANTHER" id="PTHR11227">
    <property type="entry name" value="WD-REPEAT PROTEIN INTERACTING WITH PHOSPHOINOSIDES WIPI -RELATED"/>
    <property type="match status" value="1"/>
</dbReference>
<organism evidence="5 6">
    <name type="scientific">Artemisia annua</name>
    <name type="common">Sweet wormwood</name>
    <dbReference type="NCBI Taxonomy" id="35608"/>
    <lineage>
        <taxon>Eukaryota</taxon>
        <taxon>Viridiplantae</taxon>
        <taxon>Streptophyta</taxon>
        <taxon>Embryophyta</taxon>
        <taxon>Tracheophyta</taxon>
        <taxon>Spermatophyta</taxon>
        <taxon>Magnoliopsida</taxon>
        <taxon>eudicotyledons</taxon>
        <taxon>Gunneridae</taxon>
        <taxon>Pentapetalae</taxon>
        <taxon>asterids</taxon>
        <taxon>campanulids</taxon>
        <taxon>Asterales</taxon>
        <taxon>Asteraceae</taxon>
        <taxon>Asteroideae</taxon>
        <taxon>Anthemideae</taxon>
        <taxon>Artemisiinae</taxon>
        <taxon>Artemisia</taxon>
    </lineage>
</organism>
<dbReference type="STRING" id="35608.A0A2U1ND39"/>
<evidence type="ECO:0000256" key="1">
    <source>
        <dbReference type="ARBA" id="ARBA00022574"/>
    </source>
</evidence>
<keyword evidence="1" id="KW-0853">WD repeat</keyword>
<dbReference type="CDD" id="cd00593">
    <property type="entry name" value="RIBOc"/>
    <property type="match status" value="1"/>
</dbReference>
<comment type="caution">
    <text evidence="5">The sequence shown here is derived from an EMBL/GenBank/DDBJ whole genome shotgun (WGS) entry which is preliminary data.</text>
</comment>
<protein>
    <submittedName>
        <fullName evidence="5">Autophagy-related protein 18a</fullName>
    </submittedName>
</protein>
<keyword evidence="2" id="KW-0677">Repeat</keyword>
<evidence type="ECO:0000256" key="2">
    <source>
        <dbReference type="ARBA" id="ARBA00022737"/>
    </source>
</evidence>
<dbReference type="Proteomes" id="UP000245207">
    <property type="component" value="Unassembled WGS sequence"/>
</dbReference>
<dbReference type="AlphaFoldDB" id="A0A2U1ND39"/>
<dbReference type="InterPro" id="IPR036322">
    <property type="entry name" value="WD40_repeat_dom_sf"/>
</dbReference>
<evidence type="ECO:0000313" key="6">
    <source>
        <dbReference type="Proteomes" id="UP000245207"/>
    </source>
</evidence>
<dbReference type="GO" id="GO:0006396">
    <property type="term" value="P:RNA processing"/>
    <property type="evidence" value="ECO:0007669"/>
    <property type="project" value="InterPro"/>
</dbReference>
<evidence type="ECO:0000313" key="5">
    <source>
        <dbReference type="EMBL" id="PWA71408.1"/>
    </source>
</evidence>
<reference evidence="5 6" key="1">
    <citation type="journal article" date="2018" name="Mol. Plant">
        <title>The genome of Artemisia annua provides insight into the evolution of Asteraceae family and artemisinin biosynthesis.</title>
        <authorList>
            <person name="Shen Q."/>
            <person name="Zhang L."/>
            <person name="Liao Z."/>
            <person name="Wang S."/>
            <person name="Yan T."/>
            <person name="Shi P."/>
            <person name="Liu M."/>
            <person name="Fu X."/>
            <person name="Pan Q."/>
            <person name="Wang Y."/>
            <person name="Lv Z."/>
            <person name="Lu X."/>
            <person name="Zhang F."/>
            <person name="Jiang W."/>
            <person name="Ma Y."/>
            <person name="Chen M."/>
            <person name="Hao X."/>
            <person name="Li L."/>
            <person name="Tang Y."/>
            <person name="Lv G."/>
            <person name="Zhou Y."/>
            <person name="Sun X."/>
            <person name="Brodelius P.E."/>
            <person name="Rose J.K.C."/>
            <person name="Tang K."/>
        </authorList>
    </citation>
    <scope>NUCLEOTIDE SEQUENCE [LARGE SCALE GENOMIC DNA]</scope>
    <source>
        <strain evidence="6">cv. Huhao1</strain>
        <tissue evidence="5">Leaf</tissue>
    </source>
</reference>
<dbReference type="SUPFAM" id="SSF50978">
    <property type="entry name" value="WD40 repeat-like"/>
    <property type="match status" value="1"/>
</dbReference>
<dbReference type="InterPro" id="IPR000999">
    <property type="entry name" value="RNase_III_dom"/>
</dbReference>
<dbReference type="SUPFAM" id="SSF69065">
    <property type="entry name" value="RNase III domain-like"/>
    <property type="match status" value="1"/>
</dbReference>
<dbReference type="InterPro" id="IPR015943">
    <property type="entry name" value="WD40/YVTN_repeat-like_dom_sf"/>
</dbReference>
<dbReference type="Gene3D" id="2.130.10.10">
    <property type="entry name" value="YVTN repeat-like/Quinoprotein amine dehydrogenase"/>
    <property type="match status" value="1"/>
</dbReference>
<dbReference type="GO" id="GO:0004525">
    <property type="term" value="F:ribonuclease III activity"/>
    <property type="evidence" value="ECO:0007669"/>
    <property type="project" value="InterPro"/>
</dbReference>
<dbReference type="OrthoDB" id="1667587at2759"/>
<dbReference type="InterPro" id="IPR048720">
    <property type="entry name" value="PROPPIN"/>
</dbReference>
<sequence length="481" mass="54737">MVSINNHDNQVKFDAQISVISVSNMEISVTSVFETKVLLSGCKDRRKYGIRCDKGHHWLQKKIVADIVEALVGAFLVDNGLKAAIAFLRWIGIPVDFKDSHVANICALSEIFTPLNAHIHIPTLEDLFRYRFNHKGLLLQEFLHPFYHKNYGGCYKIFHLILQSTFLLLCFMSEICFQMTRHKETTINTVNLGSPSFMNLLPHLAKFWMFLGCQGAAATTSATLVWSHVPFAATVALGVTSPDCNNFLSHADNHFSHITTSFWELKFSILKLLLAISLSVMTLIMRLPNRSASTHFERSQPHVSDVQPSSCNLCNMKGSFMVFGDTSMYYFWMLLDNSFCSSPIFCHRSFIKRNTNLKVRRGADRVEIYSLAFSSTNKWLAVSSDKGTVHVFSLKPCQRSHIIDNTSDSLDRVLPKYFSWEWSVAQFRLVEGSQYIVAFGRQENTTVILGMDGSFYRCKFDPTTEMTQLEYHNFLKPGDSC</sequence>
<comment type="similarity">
    <text evidence="3">Belongs to the WD repeat PROPPIN family.</text>
</comment>
<evidence type="ECO:0000259" key="4">
    <source>
        <dbReference type="PROSITE" id="PS50142"/>
    </source>
</evidence>
<feature type="domain" description="RNase III" evidence="4">
    <location>
        <begin position="62"/>
        <end position="80"/>
    </location>
</feature>
<dbReference type="Gene3D" id="1.10.1520.10">
    <property type="entry name" value="Ribonuclease III domain"/>
    <property type="match status" value="1"/>
</dbReference>
<evidence type="ECO:0000256" key="3">
    <source>
        <dbReference type="ARBA" id="ARBA00025740"/>
    </source>
</evidence>
<dbReference type="EMBL" id="PKPP01003087">
    <property type="protein sequence ID" value="PWA71408.1"/>
    <property type="molecule type" value="Genomic_DNA"/>
</dbReference>
<proteinExistence type="inferred from homology"/>
<name>A0A2U1ND39_ARTAN</name>
<dbReference type="PROSITE" id="PS50142">
    <property type="entry name" value="RNASE_3_2"/>
    <property type="match status" value="1"/>
</dbReference>
<keyword evidence="6" id="KW-1185">Reference proteome</keyword>